<dbReference type="STRING" id="10195.A0A3M7QXA3"/>
<dbReference type="InterPro" id="IPR032675">
    <property type="entry name" value="LRR_dom_sf"/>
</dbReference>
<dbReference type="Gene3D" id="3.80.10.10">
    <property type="entry name" value="Ribonuclease Inhibitor"/>
    <property type="match status" value="1"/>
</dbReference>
<reference evidence="1 2" key="1">
    <citation type="journal article" date="2018" name="Sci. Rep.">
        <title>Genomic signatures of local adaptation to the degree of environmental predictability in rotifers.</title>
        <authorList>
            <person name="Franch-Gras L."/>
            <person name="Hahn C."/>
            <person name="Garcia-Roger E.M."/>
            <person name="Carmona M.J."/>
            <person name="Serra M."/>
            <person name="Gomez A."/>
        </authorList>
    </citation>
    <scope>NUCLEOTIDE SEQUENCE [LARGE SCALE GENOMIC DNA]</scope>
    <source>
        <strain evidence="1">HYR1</strain>
    </source>
</reference>
<evidence type="ECO:0000313" key="2">
    <source>
        <dbReference type="Proteomes" id="UP000276133"/>
    </source>
</evidence>
<organism evidence="1 2">
    <name type="scientific">Brachionus plicatilis</name>
    <name type="common">Marine rotifer</name>
    <name type="synonym">Brachionus muelleri</name>
    <dbReference type="NCBI Taxonomy" id="10195"/>
    <lineage>
        <taxon>Eukaryota</taxon>
        <taxon>Metazoa</taxon>
        <taxon>Spiralia</taxon>
        <taxon>Gnathifera</taxon>
        <taxon>Rotifera</taxon>
        <taxon>Eurotatoria</taxon>
        <taxon>Monogononta</taxon>
        <taxon>Pseudotrocha</taxon>
        <taxon>Ploima</taxon>
        <taxon>Brachionidae</taxon>
        <taxon>Brachionus</taxon>
    </lineage>
</organism>
<evidence type="ECO:0000313" key="1">
    <source>
        <dbReference type="EMBL" id="RNA15744.1"/>
    </source>
</evidence>
<proteinExistence type="predicted"/>
<protein>
    <submittedName>
        <fullName evidence="1">Extracellular matrix 2 isoform X1</fullName>
    </submittedName>
</protein>
<sequence>MIWTYRARRVTLDILLDNMRIYCFLEKIAYINTHHIIYQDLVKIYTNLNSLKMKFIKGLVMNNENSEPIQLKDEAIANYANRKITEVIVHIPQRYHIRFLQIITNLNLSGNKLTKFPLEFFNFLPNLQMLDLSNNEITNFTNGEQQNQNIQENLNINLSKNKLIYFPFDLVKIIKNEVDINKFVLQNGTFKSIEVLKLNNNELTEIDIKNLE</sequence>
<dbReference type="EMBL" id="REGN01004895">
    <property type="protein sequence ID" value="RNA15744.1"/>
    <property type="molecule type" value="Genomic_DNA"/>
</dbReference>
<dbReference type="Proteomes" id="UP000276133">
    <property type="component" value="Unassembled WGS sequence"/>
</dbReference>
<comment type="caution">
    <text evidence="1">The sequence shown here is derived from an EMBL/GenBank/DDBJ whole genome shotgun (WGS) entry which is preliminary data.</text>
</comment>
<dbReference type="InterPro" id="IPR001611">
    <property type="entry name" value="Leu-rich_rpt"/>
</dbReference>
<dbReference type="Pfam" id="PF13855">
    <property type="entry name" value="LRR_8"/>
    <property type="match status" value="1"/>
</dbReference>
<dbReference type="AlphaFoldDB" id="A0A3M7QXA3"/>
<dbReference type="PRINTS" id="PR00019">
    <property type="entry name" value="LEURICHRPT"/>
</dbReference>
<dbReference type="PROSITE" id="PS51450">
    <property type="entry name" value="LRR"/>
    <property type="match status" value="1"/>
</dbReference>
<dbReference type="SUPFAM" id="SSF52058">
    <property type="entry name" value="L domain-like"/>
    <property type="match status" value="1"/>
</dbReference>
<accession>A0A3M7QXA3</accession>
<keyword evidence="2" id="KW-1185">Reference proteome</keyword>
<gene>
    <name evidence="1" type="ORF">BpHYR1_033505</name>
</gene>
<name>A0A3M7QXA3_BRAPC</name>